<feature type="domain" description="Tip attachment protein J" evidence="2">
    <location>
        <begin position="796"/>
        <end position="955"/>
    </location>
</feature>
<dbReference type="EMBL" id="JAUSVP010000011">
    <property type="protein sequence ID" value="MDQ0448839.1"/>
    <property type="molecule type" value="Genomic_DNA"/>
</dbReference>
<accession>A0ABU0I2L8</accession>
<reference evidence="4 5" key="1">
    <citation type="submission" date="2023-07" db="EMBL/GenBank/DDBJ databases">
        <title>Genomic Encyclopedia of Type Strains, Phase IV (KMG-IV): sequencing the most valuable type-strain genomes for metagenomic binning, comparative biology and taxonomic classification.</title>
        <authorList>
            <person name="Goeker M."/>
        </authorList>
    </citation>
    <scope>NUCLEOTIDE SEQUENCE [LARGE SCALE GENOMIC DNA]</scope>
    <source>
        <strain evidence="4 5">DSM 19013</strain>
    </source>
</reference>
<evidence type="ECO:0000313" key="5">
    <source>
        <dbReference type="Proteomes" id="UP001231124"/>
    </source>
</evidence>
<feature type="domain" description="Rcc01698-like C-terminal" evidence="3">
    <location>
        <begin position="1048"/>
        <end position="1147"/>
    </location>
</feature>
<dbReference type="InterPro" id="IPR056490">
    <property type="entry name" value="Rcc01698_C"/>
</dbReference>
<feature type="domain" description="GTA TIM-barrel-like" evidence="1">
    <location>
        <begin position="440"/>
        <end position="738"/>
    </location>
</feature>
<evidence type="ECO:0000259" key="2">
    <source>
        <dbReference type="Pfam" id="PF13550"/>
    </source>
</evidence>
<protein>
    <submittedName>
        <fullName evidence="4">Uncharacterized protein</fullName>
    </submittedName>
</protein>
<gene>
    <name evidence="4" type="ORF">QO012_003351</name>
</gene>
<evidence type="ECO:0000259" key="1">
    <source>
        <dbReference type="Pfam" id="PF13547"/>
    </source>
</evidence>
<dbReference type="Pfam" id="PF13550">
    <property type="entry name" value="Phage-tail_3"/>
    <property type="match status" value="1"/>
</dbReference>
<dbReference type="Gene3D" id="3.20.20.80">
    <property type="entry name" value="Glycosidases"/>
    <property type="match status" value="1"/>
</dbReference>
<dbReference type="InterPro" id="IPR032876">
    <property type="entry name" value="J_dom"/>
</dbReference>
<dbReference type="Proteomes" id="UP001231124">
    <property type="component" value="Unassembled WGS sequence"/>
</dbReference>
<dbReference type="InterPro" id="IPR017853">
    <property type="entry name" value="GH"/>
</dbReference>
<dbReference type="Pfam" id="PF23666">
    <property type="entry name" value="Rcc01698_C"/>
    <property type="match status" value="1"/>
</dbReference>
<evidence type="ECO:0000313" key="4">
    <source>
        <dbReference type="EMBL" id="MDQ0448839.1"/>
    </source>
</evidence>
<sequence>MATVALSIVGQAVGTTLFGPIGGQIGAAIGSVAGGYIDRSIAGRPKSIITQGPRLTDLHVTGSAEGAPVNRCYGRIRMGGQIIWATKIKESQSVAKVKPRGGKGQPAQPSTTTVTYTYSVSLAVAFCEGVADGIPTVYADGKPLALSRIPHRIYLGTETQTPDPKIEAVEGTGHAPAYRGIVYIVFEDLPLAEYGNRVPVLTAEVMRRPPAAVPGRPTLENLITAVTMIPGMGEFVYASQSVSKQIFGMLALENGISGGADAPSALAQLRQQAPSCRHVSLVVAWHGTDLRCASCRIEPRCESHDKDTSMPWLAGGLTRMAATLVSLDPESRPLLGGAPADATVVQMIRLLKLSGYGVTVYPVVMMDIPSGNGLPDPRGGGEQPAFPWRGRITCHPAPGQPNSPDRSAAAAAQVAAFFGSISASALRWDGSTVTSTVPEWSFRRFILHCARLAEAAGGVEGFLIGSELVGLTTVRSDATTYPAVAKLKALAADVRAILGAGVQISYGADWTEYANHRPADGSGDVLFPLDDLWADSNIDVVGIDNYMPLADWRDGFAHRDALAGATSPYDLASLQANIEGGELFDWYYPTQAARDAQARAPITDGLGEPWIHRPKDLRGWWGHAHYPRPGGVRAATPTAWQPGLKPIRFTEIGCPAVDRGANQPNVFVDPKSSESELPYYSRGNRDLQAQRSFLEAQLAYWRPESGHNPASPRDGRPMIDWARSTVWTWDARPYPDFPRATALWRDAGNYRLGHWINGRLGLAPLADVVADLCAGLGVTVDVSRLHGLVEGYVIDDVMTPRDAIATLARIYGFEGHESEGTLVFAPLAAAPVARIAAETFVQGETADYTRRRGDVLELPGVVSLGFVDALRAYGQGSVEVRRPDGPAHAVTRIQAALVLDAGEAAGLAASLLYAAYVEREHLTFTLPPSHLALDPGDVVTCDLDGRSVDVRIVRIGLELGRPIEAVRADAGIYDRRDGAAPSRDGGAPAAIGIALATVLDLPTLPGQQAADGRPFLAAYTRPWSAVAVARSADGTSFAPAGLLDAPTIIGRLTQDFPAGPAWRWDGANSLCVEIGSGAQLDSATEDAVLAGANVAAIRTPSGQWEIVQWQSATLVADRHYRLDRLLRGQLGTESVMGTPTPAGAEFVVLDDSLVPAAAGAGSVWRFTPAALPPDDPSGRRIVASMTGAALRPYAPTGARLARDGDDLVLSWIRRTRTGGDDWDQAEVPLGEEIELYGIDILDPQGAVRRTLTATAPRITYTRAMQTEDFGQAVQTLSVAIAQQSRTYGRGTALRIDLRV</sequence>
<dbReference type="RefSeq" id="WP_238202019.1">
    <property type="nucleotide sequence ID" value="NZ_BPQE01000008.1"/>
</dbReference>
<dbReference type="SUPFAM" id="SSF51445">
    <property type="entry name" value="(Trans)glycosidases"/>
    <property type="match status" value="1"/>
</dbReference>
<dbReference type="InterPro" id="IPR025195">
    <property type="entry name" value="GTA_TIM_dom"/>
</dbReference>
<comment type="caution">
    <text evidence="4">The sequence shown here is derived from an EMBL/GenBank/DDBJ whole genome shotgun (WGS) entry which is preliminary data.</text>
</comment>
<organism evidence="4 5">
    <name type="scientific">Methylobacterium aerolatum</name>
    <dbReference type="NCBI Taxonomy" id="418708"/>
    <lineage>
        <taxon>Bacteria</taxon>
        <taxon>Pseudomonadati</taxon>
        <taxon>Pseudomonadota</taxon>
        <taxon>Alphaproteobacteria</taxon>
        <taxon>Hyphomicrobiales</taxon>
        <taxon>Methylobacteriaceae</taxon>
        <taxon>Methylobacterium</taxon>
    </lineage>
</organism>
<keyword evidence="5" id="KW-1185">Reference proteome</keyword>
<dbReference type="CDD" id="cd19607">
    <property type="entry name" value="GTA_TIM-barrel-like"/>
    <property type="match status" value="1"/>
</dbReference>
<evidence type="ECO:0000259" key="3">
    <source>
        <dbReference type="Pfam" id="PF23666"/>
    </source>
</evidence>
<name>A0ABU0I2L8_9HYPH</name>
<dbReference type="Pfam" id="PF13547">
    <property type="entry name" value="GTA_TIM"/>
    <property type="match status" value="1"/>
</dbReference>
<proteinExistence type="predicted"/>